<evidence type="ECO:0000256" key="2">
    <source>
        <dbReference type="ARBA" id="ARBA00022598"/>
    </source>
</evidence>
<reference evidence="5 6" key="1">
    <citation type="submission" date="2023-05" db="EMBL/GenBank/DDBJ databases">
        <title>Draft genome sequence of Streptomyces sp. B-S-A12 isolated from a cave soil in Thailand.</title>
        <authorList>
            <person name="Chamroensaksri N."/>
            <person name="Muangham S."/>
        </authorList>
    </citation>
    <scope>NUCLEOTIDE SEQUENCE [LARGE SCALE GENOMIC DNA]</scope>
    <source>
        <strain evidence="5 6">B-S-A12</strain>
    </source>
</reference>
<dbReference type="Pfam" id="PF00501">
    <property type="entry name" value="AMP-binding"/>
    <property type="match status" value="1"/>
</dbReference>
<dbReference type="RefSeq" id="WP_282533537.1">
    <property type="nucleotide sequence ID" value="NZ_JASCIS010000003.1"/>
</dbReference>
<protein>
    <submittedName>
        <fullName evidence="5">AMP-binding protein</fullName>
    </submittedName>
</protein>
<gene>
    <name evidence="5" type="ORF">QIT00_03365</name>
</gene>
<evidence type="ECO:0000259" key="4">
    <source>
        <dbReference type="Pfam" id="PF13193"/>
    </source>
</evidence>
<dbReference type="PANTHER" id="PTHR43201">
    <property type="entry name" value="ACYL-COA SYNTHETASE"/>
    <property type="match status" value="1"/>
</dbReference>
<dbReference type="EMBL" id="JASCIS010000003">
    <property type="protein sequence ID" value="MDI3417610.1"/>
    <property type="molecule type" value="Genomic_DNA"/>
</dbReference>
<evidence type="ECO:0000313" key="6">
    <source>
        <dbReference type="Proteomes" id="UP001237105"/>
    </source>
</evidence>
<sequence length="503" mass="53820">MVFSPHEIDAALEAAVAEPAPAAGLGRRFAELAKAHPDREALVCGQDRRSFAEVDRRTNQLAAVLTERGAAPGSAVAVVLPNRLEFYEVAIAAWKLGATVVPLNHRAPETERERLYSLARPAVIVVDRPEPSRTCAVVLDDLYTQAQGHADTAPPDTPAVPWLAIGSGGSTGAPKLIVKEEPGPVHPAKAAMLGMRPGGRQLVAGPLYHSGPFNWGVIHLMAAGGTIVLAEKFDAEGFLATIAAERITWAMVVPTMLRRIMRLPAIVREGHDLTSLEVLLHGAAACPPTLKREVLAFFGAERVWEVYGSTEIGLGLMRGDAWLAHPGSVGQLMAAYDVSIRDNQGGELPPGQVGEIWIRQAGGATFSYRGAEARADSSGFHSVGDLGSLDADGYLYLSDRRTDLIISGGSNVYPAEVEHVLLDHPGVEDVAVIGLPDPEWGQRVHALVAATAPEAPPSGEELAAHCRDRLMPYKAPKTYEFTSALPRDAAGKLRRSRLRDERL</sequence>
<dbReference type="Pfam" id="PF13193">
    <property type="entry name" value="AMP-binding_C"/>
    <property type="match status" value="1"/>
</dbReference>
<accession>A0ABT6SQT6</accession>
<keyword evidence="2" id="KW-0436">Ligase</keyword>
<feature type="domain" description="AMP-dependent synthetase/ligase" evidence="3">
    <location>
        <begin position="30"/>
        <end position="362"/>
    </location>
</feature>
<proteinExistence type="inferred from homology"/>
<comment type="similarity">
    <text evidence="1">Belongs to the ATP-dependent AMP-binding enzyme family.</text>
</comment>
<evidence type="ECO:0000313" key="5">
    <source>
        <dbReference type="EMBL" id="MDI3417610.1"/>
    </source>
</evidence>
<dbReference type="Gene3D" id="3.30.300.30">
    <property type="match status" value="1"/>
</dbReference>
<feature type="domain" description="AMP-binding enzyme C-terminal" evidence="4">
    <location>
        <begin position="416"/>
        <end position="492"/>
    </location>
</feature>
<name>A0ABT6SQT6_9ACTN</name>
<evidence type="ECO:0000259" key="3">
    <source>
        <dbReference type="Pfam" id="PF00501"/>
    </source>
</evidence>
<evidence type="ECO:0000256" key="1">
    <source>
        <dbReference type="ARBA" id="ARBA00006432"/>
    </source>
</evidence>
<dbReference type="SUPFAM" id="SSF56801">
    <property type="entry name" value="Acetyl-CoA synthetase-like"/>
    <property type="match status" value="1"/>
</dbReference>
<dbReference type="InterPro" id="IPR000873">
    <property type="entry name" value="AMP-dep_synth/lig_dom"/>
</dbReference>
<dbReference type="InterPro" id="IPR042099">
    <property type="entry name" value="ANL_N_sf"/>
</dbReference>
<dbReference type="Gene3D" id="3.40.50.12780">
    <property type="entry name" value="N-terminal domain of ligase-like"/>
    <property type="match status" value="1"/>
</dbReference>
<organism evidence="5 6">
    <name type="scientific">Streptomyces luteolus</name>
    <dbReference type="NCBI Taxonomy" id="3043615"/>
    <lineage>
        <taxon>Bacteria</taxon>
        <taxon>Bacillati</taxon>
        <taxon>Actinomycetota</taxon>
        <taxon>Actinomycetes</taxon>
        <taxon>Kitasatosporales</taxon>
        <taxon>Streptomycetaceae</taxon>
        <taxon>Streptomyces</taxon>
    </lineage>
</organism>
<dbReference type="Proteomes" id="UP001237105">
    <property type="component" value="Unassembled WGS sequence"/>
</dbReference>
<keyword evidence="6" id="KW-1185">Reference proteome</keyword>
<dbReference type="PANTHER" id="PTHR43201:SF5">
    <property type="entry name" value="MEDIUM-CHAIN ACYL-COA LIGASE ACSF2, MITOCHONDRIAL"/>
    <property type="match status" value="1"/>
</dbReference>
<dbReference type="InterPro" id="IPR025110">
    <property type="entry name" value="AMP-bd_C"/>
</dbReference>
<dbReference type="InterPro" id="IPR045851">
    <property type="entry name" value="AMP-bd_C_sf"/>
</dbReference>
<comment type="caution">
    <text evidence="5">The sequence shown here is derived from an EMBL/GenBank/DDBJ whole genome shotgun (WGS) entry which is preliminary data.</text>
</comment>